<keyword evidence="9" id="KW-1015">Disulfide bond</keyword>
<keyword evidence="3 12" id="KW-1146">T=13 icosahedral capsid protein</keyword>
<keyword evidence="2" id="KW-0945">Host-virus interaction</keyword>
<dbReference type="GO" id="GO:0039624">
    <property type="term" value="C:viral outer capsid"/>
    <property type="evidence" value="ECO:0007669"/>
    <property type="project" value="UniProtKB-KW"/>
</dbReference>
<evidence type="ECO:0000256" key="2">
    <source>
        <dbReference type="ARBA" id="ARBA00022581"/>
    </source>
</evidence>
<keyword evidence="10" id="KW-0325">Glycoprotein</keyword>
<dbReference type="InterPro" id="IPR042207">
    <property type="entry name" value="VP7_1"/>
</dbReference>
<accession>A0A8E4VPW6</accession>
<keyword evidence="6 12" id="KW-1152">Outer capsid protein</keyword>
<proteinExistence type="inferred from homology"/>
<keyword evidence="5" id="KW-0732">Signal</keyword>
<dbReference type="GO" id="GO:0039621">
    <property type="term" value="C:T=13 icosahedral viral capsid"/>
    <property type="evidence" value="ECO:0007669"/>
    <property type="project" value="UniProtKB-KW"/>
</dbReference>
<keyword evidence="13" id="KW-0472">Membrane</keyword>
<keyword evidence="7 12" id="KW-0106">Calcium</keyword>
<keyword evidence="8 12" id="KW-0946">Virion</keyword>
<evidence type="ECO:0000256" key="12">
    <source>
        <dbReference type="RuleBase" id="RU363022"/>
    </source>
</evidence>
<evidence type="ECO:0000256" key="7">
    <source>
        <dbReference type="ARBA" id="ARBA00022837"/>
    </source>
</evidence>
<dbReference type="Pfam" id="PF00434">
    <property type="entry name" value="VP7"/>
    <property type="match status" value="1"/>
</dbReference>
<comment type="function">
    <text evidence="12">Rotavirus attachment and entry into the host cell probably involves multiple sequential contacts between the outer capsid proteins VP4 and VP7, and the cell receptors.</text>
</comment>
<evidence type="ECO:0000256" key="9">
    <source>
        <dbReference type="ARBA" id="ARBA00023157"/>
    </source>
</evidence>
<keyword evidence="13" id="KW-0812">Transmembrane</keyword>
<dbReference type="Gene3D" id="3.40.50.11130">
    <property type="entry name" value="Glycoprotein VP7, domain 1"/>
    <property type="match status" value="1"/>
</dbReference>
<dbReference type="GO" id="GO:0044166">
    <property type="term" value="C:host cell endoplasmic reticulum lumen"/>
    <property type="evidence" value="ECO:0007669"/>
    <property type="project" value="UniProtKB-SubCell"/>
</dbReference>
<dbReference type="Gene3D" id="2.60.120.800">
    <property type="entry name" value="Rotavirus outer-layer protein VP7, domain 2"/>
    <property type="match status" value="1"/>
</dbReference>
<evidence type="ECO:0000313" key="14">
    <source>
        <dbReference type="EMBL" id="QPB10690.1"/>
    </source>
</evidence>
<name>A0A8E4VPW6_9REOV</name>
<protein>
    <recommendedName>
        <fullName evidence="12">Outer capsid glycoprotein VP7</fullName>
    </recommendedName>
</protein>
<reference evidence="14" key="1">
    <citation type="journal article" date="2021" name="Virology (Lond)">
        <title>RNA virome abundance and diversity is associated with host age in a bird species.</title>
        <authorList>
            <person name="Wille M."/>
            <person name="Shi M."/>
            <person name="Hurt A.C."/>
            <person name="Klaassen M."/>
            <person name="Holmes E.C."/>
        </authorList>
    </citation>
    <scope>NUCLEOTIDE SEQUENCE</scope>
    <source>
        <strain evidence="14">MW05_1o</strain>
    </source>
</reference>
<evidence type="ECO:0000256" key="8">
    <source>
        <dbReference type="ARBA" id="ARBA00022844"/>
    </source>
</evidence>
<keyword evidence="1 12" id="KW-0167">Capsid protein</keyword>
<comment type="similarity">
    <text evidence="12">Belongs to the rotavirus VP7 family.</text>
</comment>
<sequence length="334" mass="38293">MDQIFEVIRHIPEPLAVALLVCFATVTSLLITKMQNVAFICILTYVLTQYTSATLIDAEGEVATSPPLENEFPYVCVFVNSNTTDGYKANSELGEDETWKYAFDTWLVQNNIPPSRVAIIDYTEIWNMHKKSVNYCDLKIIAYRCPENDRLDDDLFDYLNNFESCVRVNEERLIYDPPNDERFYAINLKNGDTNKRQNLLICQLDSQTNAGVACNAQEPKTWRSVYTEEKSVAKVRFADGFNLNFTCCKNNECNLDATGHGDKFDSCESGELIRCNPQGTKNVYIYTAGCKHSSSELVYMRVNWKKWWDVFYQIVTIINSLVNTRILISPRGEL</sequence>
<keyword evidence="13" id="KW-1133">Transmembrane helix</keyword>
<dbReference type="InterPro" id="IPR001963">
    <property type="entry name" value="VP7"/>
</dbReference>
<dbReference type="EMBL" id="MT993582">
    <property type="protein sequence ID" value="QPB10690.1"/>
    <property type="molecule type" value="Genomic_RNA"/>
</dbReference>
<evidence type="ECO:0000256" key="3">
    <source>
        <dbReference type="ARBA" id="ARBA00022708"/>
    </source>
</evidence>
<evidence type="ECO:0000256" key="1">
    <source>
        <dbReference type="ARBA" id="ARBA00022561"/>
    </source>
</evidence>
<organism evidence="14">
    <name type="scientific">Maypo virus</name>
    <dbReference type="NCBI Taxonomy" id="2776959"/>
    <lineage>
        <taxon>Viruses</taxon>
        <taxon>Riboviria</taxon>
        <taxon>Orthornavirae</taxon>
        <taxon>Duplornaviricota</taxon>
        <taxon>Resentoviricetes</taxon>
        <taxon>Reovirales</taxon>
        <taxon>Sedoreoviridae</taxon>
        <taxon>Rotavirus</taxon>
    </lineage>
</organism>
<evidence type="ECO:0000256" key="11">
    <source>
        <dbReference type="ARBA" id="ARBA00023184"/>
    </source>
</evidence>
<evidence type="ECO:0000256" key="5">
    <source>
        <dbReference type="ARBA" id="ARBA00022729"/>
    </source>
</evidence>
<evidence type="ECO:0000256" key="4">
    <source>
        <dbReference type="ARBA" id="ARBA00022723"/>
    </source>
</evidence>
<evidence type="ECO:0000256" key="10">
    <source>
        <dbReference type="ARBA" id="ARBA00023180"/>
    </source>
</evidence>
<dbReference type="InterPro" id="IPR042210">
    <property type="entry name" value="VP7_2"/>
</dbReference>
<comment type="subcellular location">
    <subcellularLocation>
        <location evidence="12">Host endoplasmic reticulum lumen</location>
    </subcellularLocation>
    <subcellularLocation>
        <location evidence="12">Virion</location>
    </subcellularLocation>
</comment>
<evidence type="ECO:0000256" key="13">
    <source>
        <dbReference type="SAM" id="Phobius"/>
    </source>
</evidence>
<gene>
    <name evidence="14" type="primary">VP7</name>
</gene>
<keyword evidence="11 12" id="KW-1038">Host endoplasmic reticulum</keyword>
<keyword evidence="4" id="KW-0479">Metal-binding</keyword>
<comment type="subunit">
    <text evidence="12">Homotrimer. 2 Ca(2+) ions bound at each subunit interface in the trimer hold the trimer together.</text>
</comment>
<dbReference type="GO" id="GO:0046872">
    <property type="term" value="F:metal ion binding"/>
    <property type="evidence" value="ECO:0007669"/>
    <property type="project" value="UniProtKB-KW"/>
</dbReference>
<feature type="transmembrane region" description="Helical" evidence="13">
    <location>
        <begin position="15"/>
        <end position="32"/>
    </location>
</feature>
<evidence type="ECO:0000256" key="6">
    <source>
        <dbReference type="ARBA" id="ARBA00022770"/>
    </source>
</evidence>